<proteinExistence type="predicted"/>
<dbReference type="AlphaFoldDB" id="A0A1Z5KSU5"/>
<dbReference type="OrthoDB" id="42426at2759"/>
<evidence type="ECO:0000313" key="3">
    <source>
        <dbReference type="Proteomes" id="UP000198406"/>
    </source>
</evidence>
<gene>
    <name evidence="2" type="ORF">FisN_16Hh160</name>
</gene>
<reference evidence="2 3" key="1">
    <citation type="journal article" date="2015" name="Plant Cell">
        <title>Oil accumulation by the oleaginous diatom Fistulifera solaris as revealed by the genome and transcriptome.</title>
        <authorList>
            <person name="Tanaka T."/>
            <person name="Maeda Y."/>
            <person name="Veluchamy A."/>
            <person name="Tanaka M."/>
            <person name="Abida H."/>
            <person name="Marechal E."/>
            <person name="Bowler C."/>
            <person name="Muto M."/>
            <person name="Sunaga Y."/>
            <person name="Tanaka M."/>
            <person name="Yoshino T."/>
            <person name="Taniguchi T."/>
            <person name="Fukuda Y."/>
            <person name="Nemoto M."/>
            <person name="Matsumoto M."/>
            <person name="Wong P.S."/>
            <person name="Aburatani S."/>
            <person name="Fujibuchi W."/>
        </authorList>
    </citation>
    <scope>NUCLEOTIDE SEQUENCE [LARGE SCALE GENOMIC DNA]</scope>
    <source>
        <strain evidence="2 3">JPCC DA0580</strain>
    </source>
</reference>
<sequence length="454" mass="51791">MKYLVSPLAVALSTPYALSWSPSMRSSFMGTPNLNAVANSRTAGLVMYDASPDQPLNAWSVLTRTEEWISQTLSDAQGNPYTRKEVSYVCETNAQGPLILSGIFRRLKEARLLGESHGESEEERRLNDRKAYRPHTLRKTEVVVIPSNTAFSESFPLFDAFIEAINQARRNARDYITDDALEKNEVRLMQDDDDEEDEPRDWSVSVNCAHLHPKYGQLSSKQQLQQMKQEEEGQEVDLNYKEYMEKRQMARRSPYPTIVIEVRSTPPPDFTRSPPSSTTYSQRKEDNVTSKDIQRLEALFGRSAHMSHPSKELSPEQEEDAFYQAIGESIEQQFISVKNPFVLSQEWISRNDPTVSETSGFTESDTGDVDAAYEFAAINLAMLAEPNAASAMHYLVMPRFLSSAATSFEKFAREFEKIVTHLPDASVKLSTFHPEHIDRHRRSPFPILKMEWQR</sequence>
<comment type="caution">
    <text evidence="2">The sequence shown here is derived from an EMBL/GenBank/DDBJ whole genome shotgun (WGS) entry which is preliminary data.</text>
</comment>
<dbReference type="EMBL" id="BDSP01000289">
    <property type="protein sequence ID" value="GAX29400.1"/>
    <property type="molecule type" value="Genomic_DNA"/>
</dbReference>
<feature type="region of interest" description="Disordered" evidence="1">
    <location>
        <begin position="261"/>
        <end position="288"/>
    </location>
</feature>
<organism evidence="2 3">
    <name type="scientific">Fistulifera solaris</name>
    <name type="common">Oleaginous diatom</name>
    <dbReference type="NCBI Taxonomy" id="1519565"/>
    <lineage>
        <taxon>Eukaryota</taxon>
        <taxon>Sar</taxon>
        <taxon>Stramenopiles</taxon>
        <taxon>Ochrophyta</taxon>
        <taxon>Bacillariophyta</taxon>
        <taxon>Bacillariophyceae</taxon>
        <taxon>Bacillariophycidae</taxon>
        <taxon>Naviculales</taxon>
        <taxon>Naviculaceae</taxon>
        <taxon>Fistulifera</taxon>
    </lineage>
</organism>
<evidence type="ECO:0000256" key="1">
    <source>
        <dbReference type="SAM" id="MobiDB-lite"/>
    </source>
</evidence>
<keyword evidence="3" id="KW-1185">Reference proteome</keyword>
<dbReference type="Proteomes" id="UP000198406">
    <property type="component" value="Unassembled WGS sequence"/>
</dbReference>
<dbReference type="InParanoid" id="A0A1Z5KSU5"/>
<name>A0A1Z5KSU5_FISSO</name>
<evidence type="ECO:0000313" key="2">
    <source>
        <dbReference type="EMBL" id="GAX29400.1"/>
    </source>
</evidence>
<accession>A0A1Z5KSU5</accession>
<protein>
    <submittedName>
        <fullName evidence="2">Uncharacterized protein</fullName>
    </submittedName>
</protein>